<evidence type="ECO:0000313" key="2">
    <source>
        <dbReference type="Proteomes" id="UP001319867"/>
    </source>
</evidence>
<gene>
    <name evidence="1" type="ORF">GENT5_17170</name>
</gene>
<accession>A0ABM7V775</accession>
<dbReference type="Proteomes" id="UP001319867">
    <property type="component" value="Chromosome"/>
</dbReference>
<proteinExistence type="predicted"/>
<reference evidence="1 2" key="1">
    <citation type="journal article" date="2022" name="Int. J. Syst. Evol. Microbiol.">
        <title>Flavobacterium ammonificans sp. nov. and Flavobacterium ammoniigenes sp. nov., ammonifying bacteria isolated from surface river water.</title>
        <authorList>
            <person name="Watanabe K."/>
            <person name="Kitamura T."/>
            <person name="Ogata Y."/>
            <person name="Shindo C."/>
            <person name="Suda W."/>
        </authorList>
    </citation>
    <scope>NUCLEOTIDE SEQUENCE [LARGE SCALE GENOMIC DNA]</scope>
    <source>
        <strain evidence="1 2">GENT5</strain>
    </source>
</reference>
<keyword evidence="2" id="KW-1185">Reference proteome</keyword>
<dbReference type="EMBL" id="AP025184">
    <property type="protein sequence ID" value="BDB55412.1"/>
    <property type="molecule type" value="Genomic_DNA"/>
</dbReference>
<evidence type="ECO:0000313" key="1">
    <source>
        <dbReference type="EMBL" id="BDB55412.1"/>
    </source>
</evidence>
<organism evidence="1 2">
    <name type="scientific">Flavobacterium ammoniigenes</name>
    <dbReference type="NCBI Taxonomy" id="1751095"/>
    <lineage>
        <taxon>Bacteria</taxon>
        <taxon>Pseudomonadati</taxon>
        <taxon>Bacteroidota</taxon>
        <taxon>Flavobacteriia</taxon>
        <taxon>Flavobacteriales</taxon>
        <taxon>Flavobacteriaceae</taxon>
        <taxon>Flavobacterium</taxon>
    </lineage>
</organism>
<name>A0ABM7V775_9FLAO</name>
<protein>
    <submittedName>
        <fullName evidence="1">Uncharacterized protein</fullName>
    </submittedName>
</protein>
<sequence length="114" mass="13374">MKEDLTHLLICWKNDDRRLGIRKVKIRNSTIMDGEFLILISESLKVVVKNRTKDIEIEKVFQTFNQSGSIEIANGDLYRAEQITNNVSLDFFKLYSDTIQELFLDVDDEFIEIE</sequence>
<reference evidence="1 2" key="2">
    <citation type="journal article" date="2022" name="Microorganisms">
        <title>Complete Genome Sequences of Two Flavobacterium ammonificans Strains and a Flavobacterium ammoniigenes Strain of Ammonifying Bacterioplankton Isolated from Surface River Water.</title>
        <authorList>
            <person name="Suda W."/>
            <person name="Ogata Y."/>
            <person name="Shindo C."/>
            <person name="Watanabe K."/>
        </authorList>
    </citation>
    <scope>NUCLEOTIDE SEQUENCE [LARGE SCALE GENOMIC DNA]</scope>
    <source>
        <strain evidence="1 2">GENT5</strain>
    </source>
</reference>
<dbReference type="RefSeq" id="WP_229316795.1">
    <property type="nucleotide sequence ID" value="NZ_AP025184.1"/>
</dbReference>